<dbReference type="InterPro" id="IPR005892">
    <property type="entry name" value="Gly-betaine_transp_ATP-bd"/>
</dbReference>
<dbReference type="EC" id="7.3.2.6" evidence="11"/>
<evidence type="ECO:0000256" key="8">
    <source>
        <dbReference type="ARBA" id="ARBA00023167"/>
    </source>
</evidence>
<dbReference type="PANTHER" id="PTHR43117">
    <property type="entry name" value="OSMOPROTECTANT IMPORT ATP-BINDING PROTEIN OSMV"/>
    <property type="match status" value="1"/>
</dbReference>
<evidence type="ECO:0000256" key="5">
    <source>
        <dbReference type="ARBA" id="ARBA00022737"/>
    </source>
</evidence>
<dbReference type="Gene3D" id="3.40.50.300">
    <property type="entry name" value="P-loop containing nucleotide triphosphate hydrolases"/>
    <property type="match status" value="1"/>
</dbReference>
<keyword evidence="17" id="KW-1185">Reference proteome</keyword>
<keyword evidence="8" id="KW-0486">Methionine biosynthesis</keyword>
<dbReference type="Gene3D" id="3.10.580.10">
    <property type="entry name" value="CBS-domain"/>
    <property type="match status" value="1"/>
</dbReference>
<dbReference type="SMART" id="SM00382">
    <property type="entry name" value="AAA"/>
    <property type="match status" value="1"/>
</dbReference>
<evidence type="ECO:0000259" key="15">
    <source>
        <dbReference type="PROSITE" id="PS50893"/>
    </source>
</evidence>
<comment type="subcellular location">
    <subcellularLocation>
        <location evidence="1">Cell membrane</location>
    </subcellularLocation>
</comment>
<comment type="catalytic activity">
    <reaction evidence="13">
        <text>tungstate(in) + ATP + H2O = tungstate(out) + ADP + phosphate + H(+)</text>
        <dbReference type="Rhea" id="RHEA:35027"/>
        <dbReference type="ChEBI" id="CHEBI:15377"/>
        <dbReference type="ChEBI" id="CHEBI:15378"/>
        <dbReference type="ChEBI" id="CHEBI:30616"/>
        <dbReference type="ChEBI" id="CHEBI:43474"/>
        <dbReference type="ChEBI" id="CHEBI:46502"/>
        <dbReference type="ChEBI" id="CHEBI:456216"/>
        <dbReference type="EC" id="7.3.2.6"/>
    </reaction>
</comment>
<comment type="function">
    <text evidence="14">Part of the ABC transporter complex WtpABC involved in molybdate/tungstate import. Responsible for energy coupling to the transport system.</text>
</comment>
<evidence type="ECO:0000313" key="17">
    <source>
        <dbReference type="Proteomes" id="UP000243338"/>
    </source>
</evidence>
<evidence type="ECO:0000313" key="16">
    <source>
        <dbReference type="EMBL" id="SES86070.1"/>
    </source>
</evidence>
<comment type="subunit">
    <text evidence="10">The complex is composed of two ATP-binding proteins (WtpC), two transmembrane proteins (WtpB) and a solute-binding protein (WtpA).</text>
</comment>
<evidence type="ECO:0000256" key="9">
    <source>
        <dbReference type="ARBA" id="ARBA00038307"/>
    </source>
</evidence>
<feature type="domain" description="ABC transporter" evidence="15">
    <location>
        <begin position="13"/>
        <end position="247"/>
    </location>
</feature>
<reference evidence="17" key="1">
    <citation type="submission" date="2016-10" db="EMBL/GenBank/DDBJ databases">
        <authorList>
            <person name="Varghese N."/>
            <person name="Submissions S."/>
        </authorList>
    </citation>
    <scope>NUCLEOTIDE SEQUENCE [LARGE SCALE GENOMIC DNA]</scope>
    <source>
        <strain evidence="17">SLH 33</strain>
    </source>
</reference>
<keyword evidence="6" id="KW-0547">Nucleotide-binding</keyword>
<dbReference type="RefSeq" id="WP_091689821.1">
    <property type="nucleotide sequence ID" value="NZ_CAAGSJ010000005.1"/>
</dbReference>
<evidence type="ECO:0000256" key="6">
    <source>
        <dbReference type="ARBA" id="ARBA00022741"/>
    </source>
</evidence>
<keyword evidence="4" id="KW-0028">Amino-acid biosynthesis</keyword>
<dbReference type="Proteomes" id="UP000243338">
    <property type="component" value="Unassembled WGS sequence"/>
</dbReference>
<sequence length="375" mass="41862">MPSKRIFDRIDSIQLRGVTKKYEGRFAINDLTLDIEGGEMLILIGPSGSGKTTTLRMINRLIEPDSGTIHINGQDIIELEQVSLRRNIGYVIQNIGLFPHMTIAENIGLVAKLEGWDKEKISERVKYLLDFVSLPSEMFMNRYPHQLSGGQQQRVGLARALVMDPPLLLMDEPFGALDPILRKQLQEEFCIIREKLGKTIIFVTHDIEEAFKLADRIGIMDDAKLVQIGTAEELIFHPANDMVASIVDTGKKFKHLDTLRIRDLMTPLDNKYVHAASLAVDEAIDSMLAKDIELAVVSNGNEPVGIVRLPDLMRLGETSDTIGDHAVSVPSFASDELLEPSLKDLHEKGHSIAFVTDNGRISGFLFPNDVFRQLV</sequence>
<evidence type="ECO:0000256" key="10">
    <source>
        <dbReference type="ARBA" id="ARBA00038781"/>
    </source>
</evidence>
<evidence type="ECO:0000256" key="7">
    <source>
        <dbReference type="ARBA" id="ARBA00022840"/>
    </source>
</evidence>
<dbReference type="PANTHER" id="PTHR43117:SF4">
    <property type="entry name" value="OSMOPROTECTANT IMPORT ATP-BINDING PROTEIN OSMV"/>
    <property type="match status" value="1"/>
</dbReference>
<dbReference type="PROSITE" id="PS50893">
    <property type="entry name" value="ABC_TRANSPORTER_2"/>
    <property type="match status" value="1"/>
</dbReference>
<comment type="similarity">
    <text evidence="9">Belongs to the ABC transporter superfamily. Sulfate/tungstate importer (TC 3.A.1.6) family.</text>
</comment>
<evidence type="ECO:0000256" key="3">
    <source>
        <dbReference type="ARBA" id="ARBA00022505"/>
    </source>
</evidence>
<name>A0A1H9ZWF2_9EURY</name>
<evidence type="ECO:0000256" key="2">
    <source>
        <dbReference type="ARBA" id="ARBA00022448"/>
    </source>
</evidence>
<dbReference type="InterPro" id="IPR046342">
    <property type="entry name" value="CBS_dom_sf"/>
</dbReference>
<evidence type="ECO:0000256" key="4">
    <source>
        <dbReference type="ARBA" id="ARBA00022605"/>
    </source>
</evidence>
<proteinExistence type="inferred from homology"/>
<dbReference type="Pfam" id="PF00571">
    <property type="entry name" value="CBS"/>
    <property type="match status" value="1"/>
</dbReference>
<dbReference type="OrthoDB" id="10909at2157"/>
<dbReference type="GO" id="GO:0005524">
    <property type="term" value="F:ATP binding"/>
    <property type="evidence" value="ECO:0007669"/>
    <property type="project" value="UniProtKB-KW"/>
</dbReference>
<gene>
    <name evidence="16" type="ORF">SAMN04488587_1321</name>
</gene>
<dbReference type="SUPFAM" id="SSF54631">
    <property type="entry name" value="CBS-domain pair"/>
    <property type="match status" value="1"/>
</dbReference>
<keyword evidence="3" id="KW-0500">Molybdenum</keyword>
<evidence type="ECO:0000256" key="12">
    <source>
        <dbReference type="ARBA" id="ARBA00041133"/>
    </source>
</evidence>
<protein>
    <recommendedName>
        <fullName evidence="12">Molybdate/tungstate import ATP-binding protein WtpC</fullName>
        <ecNumber evidence="11">7.3.2.6</ecNumber>
    </recommendedName>
</protein>
<dbReference type="InterPro" id="IPR017871">
    <property type="entry name" value="ABC_transporter-like_CS"/>
</dbReference>
<dbReference type="GO" id="GO:1901238">
    <property type="term" value="F:ABC-type tungstate transporter activity"/>
    <property type="evidence" value="ECO:0007669"/>
    <property type="project" value="UniProtKB-EC"/>
</dbReference>
<dbReference type="GO" id="GO:0005886">
    <property type="term" value="C:plasma membrane"/>
    <property type="evidence" value="ECO:0007669"/>
    <property type="project" value="UniProtKB-SubCell"/>
</dbReference>
<evidence type="ECO:0000256" key="1">
    <source>
        <dbReference type="ARBA" id="ARBA00004236"/>
    </source>
</evidence>
<organism evidence="16 17">
    <name type="scientific">Methanococcoides vulcani</name>
    <dbReference type="NCBI Taxonomy" id="1353158"/>
    <lineage>
        <taxon>Archaea</taxon>
        <taxon>Methanobacteriati</taxon>
        <taxon>Methanobacteriota</taxon>
        <taxon>Stenosarchaea group</taxon>
        <taxon>Methanomicrobia</taxon>
        <taxon>Methanosarcinales</taxon>
        <taxon>Methanosarcinaceae</taxon>
        <taxon>Methanococcoides</taxon>
    </lineage>
</organism>
<accession>A0A1H9ZWF2</accession>
<dbReference type="InterPro" id="IPR003593">
    <property type="entry name" value="AAA+_ATPase"/>
</dbReference>
<dbReference type="InterPro" id="IPR027417">
    <property type="entry name" value="P-loop_NTPase"/>
</dbReference>
<dbReference type="GO" id="GO:0016887">
    <property type="term" value="F:ATP hydrolysis activity"/>
    <property type="evidence" value="ECO:0007669"/>
    <property type="project" value="InterPro"/>
</dbReference>
<dbReference type="EMBL" id="FOHQ01000003">
    <property type="protein sequence ID" value="SES86070.1"/>
    <property type="molecule type" value="Genomic_DNA"/>
</dbReference>
<dbReference type="Pfam" id="PF00005">
    <property type="entry name" value="ABC_tran"/>
    <property type="match status" value="1"/>
</dbReference>
<dbReference type="GO" id="GO:0009086">
    <property type="term" value="P:methionine biosynthetic process"/>
    <property type="evidence" value="ECO:0007669"/>
    <property type="project" value="UniProtKB-KW"/>
</dbReference>
<keyword evidence="7 16" id="KW-0067">ATP-binding</keyword>
<dbReference type="NCBIfam" id="TIGR01186">
    <property type="entry name" value="proV"/>
    <property type="match status" value="1"/>
</dbReference>
<evidence type="ECO:0000256" key="11">
    <source>
        <dbReference type="ARBA" id="ARBA00039025"/>
    </source>
</evidence>
<dbReference type="GO" id="GO:0031460">
    <property type="term" value="P:glycine betaine transport"/>
    <property type="evidence" value="ECO:0007669"/>
    <property type="project" value="InterPro"/>
</dbReference>
<keyword evidence="5" id="KW-0677">Repeat</keyword>
<evidence type="ECO:0000256" key="14">
    <source>
        <dbReference type="ARBA" id="ARBA00057369"/>
    </source>
</evidence>
<dbReference type="AlphaFoldDB" id="A0A1H9ZWF2"/>
<dbReference type="FunFam" id="3.40.50.300:FF:000425">
    <property type="entry name" value="Probable ABC transporter, ATP-binding subunit"/>
    <property type="match status" value="1"/>
</dbReference>
<dbReference type="STRING" id="1353158.SAMN04488587_1321"/>
<dbReference type="InterPro" id="IPR000644">
    <property type="entry name" value="CBS_dom"/>
</dbReference>
<dbReference type="PROSITE" id="PS00211">
    <property type="entry name" value="ABC_TRANSPORTER_1"/>
    <property type="match status" value="1"/>
</dbReference>
<dbReference type="SUPFAM" id="SSF52540">
    <property type="entry name" value="P-loop containing nucleoside triphosphate hydrolases"/>
    <property type="match status" value="1"/>
</dbReference>
<keyword evidence="2" id="KW-0813">Transport</keyword>
<evidence type="ECO:0000256" key="13">
    <source>
        <dbReference type="ARBA" id="ARBA00047936"/>
    </source>
</evidence>
<dbReference type="InterPro" id="IPR003439">
    <property type="entry name" value="ABC_transporter-like_ATP-bd"/>
</dbReference>